<keyword evidence="3" id="KW-1185">Reference proteome</keyword>
<name>A0AAV4R590_CAEEX</name>
<reference evidence="2 3" key="1">
    <citation type="submission" date="2021-06" db="EMBL/GenBank/DDBJ databases">
        <title>Caerostris extrusa draft genome.</title>
        <authorList>
            <person name="Kono N."/>
            <person name="Arakawa K."/>
        </authorList>
    </citation>
    <scope>NUCLEOTIDE SEQUENCE [LARGE SCALE GENOMIC DNA]</scope>
</reference>
<dbReference type="Proteomes" id="UP001054945">
    <property type="component" value="Unassembled WGS sequence"/>
</dbReference>
<proteinExistence type="predicted"/>
<evidence type="ECO:0000256" key="1">
    <source>
        <dbReference type="SAM" id="MobiDB-lite"/>
    </source>
</evidence>
<comment type="caution">
    <text evidence="2">The sequence shown here is derived from an EMBL/GenBank/DDBJ whole genome shotgun (WGS) entry which is preliminary data.</text>
</comment>
<accession>A0AAV4R590</accession>
<gene>
    <name evidence="2" type="ORF">CEXT_206861</name>
</gene>
<sequence length="136" mass="15209">MGQRPIDMLNCWSTASSGSNGTLRDVPARPSQPSTFRRSIISGTRFPNRSSPVMRASPPPSSADPPPRDKLGSLDGNDIYEGEHLFWRSCCAGFFFVRFNSGRDFLSCCRNWDTAIEPDYVWVVSSMVVIAWDIGW</sequence>
<dbReference type="AlphaFoldDB" id="A0AAV4R590"/>
<feature type="region of interest" description="Disordered" evidence="1">
    <location>
        <begin position="13"/>
        <end position="74"/>
    </location>
</feature>
<dbReference type="EMBL" id="BPLR01007414">
    <property type="protein sequence ID" value="GIY16789.1"/>
    <property type="molecule type" value="Genomic_DNA"/>
</dbReference>
<feature type="compositionally biased region" description="Polar residues" evidence="1">
    <location>
        <begin position="13"/>
        <end position="22"/>
    </location>
</feature>
<evidence type="ECO:0000313" key="3">
    <source>
        <dbReference type="Proteomes" id="UP001054945"/>
    </source>
</evidence>
<feature type="compositionally biased region" description="Polar residues" evidence="1">
    <location>
        <begin position="31"/>
        <end position="51"/>
    </location>
</feature>
<organism evidence="2 3">
    <name type="scientific">Caerostris extrusa</name>
    <name type="common">Bark spider</name>
    <name type="synonym">Caerostris bankana</name>
    <dbReference type="NCBI Taxonomy" id="172846"/>
    <lineage>
        <taxon>Eukaryota</taxon>
        <taxon>Metazoa</taxon>
        <taxon>Ecdysozoa</taxon>
        <taxon>Arthropoda</taxon>
        <taxon>Chelicerata</taxon>
        <taxon>Arachnida</taxon>
        <taxon>Araneae</taxon>
        <taxon>Araneomorphae</taxon>
        <taxon>Entelegynae</taxon>
        <taxon>Araneoidea</taxon>
        <taxon>Araneidae</taxon>
        <taxon>Caerostris</taxon>
    </lineage>
</organism>
<protein>
    <submittedName>
        <fullName evidence="2">Uncharacterized protein</fullName>
    </submittedName>
</protein>
<evidence type="ECO:0000313" key="2">
    <source>
        <dbReference type="EMBL" id="GIY16789.1"/>
    </source>
</evidence>